<dbReference type="InterPro" id="IPR023057">
    <property type="entry name" value="GlnE"/>
</dbReference>
<dbReference type="InterPro" id="IPR005190">
    <property type="entry name" value="GlnE_rpt_dom"/>
</dbReference>
<evidence type="ECO:0000313" key="8">
    <source>
        <dbReference type="EMBL" id="RUL87451.1"/>
    </source>
</evidence>
<dbReference type="SUPFAM" id="SSF81593">
    <property type="entry name" value="Nucleotidyltransferase substrate binding subunit/domain"/>
    <property type="match status" value="1"/>
</dbReference>
<name>A0A432MJA5_9BACT</name>
<keyword evidence="4" id="KW-0067">ATP-binding</keyword>
<dbReference type="CDD" id="cd05401">
    <property type="entry name" value="NT_GlnE_GlnD_like"/>
    <property type="match status" value="1"/>
</dbReference>
<keyword evidence="6" id="KW-0511">Multifunctional enzyme</keyword>
<dbReference type="GO" id="GO:0008882">
    <property type="term" value="F:[glutamate-ammonia-ligase] adenylyltransferase activity"/>
    <property type="evidence" value="ECO:0007669"/>
    <property type="project" value="InterPro"/>
</dbReference>
<protein>
    <recommendedName>
        <fullName evidence="7">ACT domain-containing protein</fullName>
    </recommendedName>
</protein>
<dbReference type="PANTHER" id="PTHR30621">
    <property type="entry name" value="GLUTAMINE SYNTHETASE ADENYLYLTRANSFERASE"/>
    <property type="match status" value="1"/>
</dbReference>
<dbReference type="InterPro" id="IPR002912">
    <property type="entry name" value="ACT_dom"/>
</dbReference>
<organism evidence="8 9">
    <name type="scientific">Tautonia sociabilis</name>
    <dbReference type="NCBI Taxonomy" id="2080755"/>
    <lineage>
        <taxon>Bacteria</taxon>
        <taxon>Pseudomonadati</taxon>
        <taxon>Planctomycetota</taxon>
        <taxon>Planctomycetia</taxon>
        <taxon>Isosphaerales</taxon>
        <taxon>Isosphaeraceae</taxon>
        <taxon>Tautonia</taxon>
    </lineage>
</organism>
<evidence type="ECO:0000256" key="2">
    <source>
        <dbReference type="ARBA" id="ARBA00022695"/>
    </source>
</evidence>
<dbReference type="InterPro" id="IPR013546">
    <property type="entry name" value="PII_UdlTrfase/GS_AdlTrfase"/>
</dbReference>
<dbReference type="GO" id="GO:0005524">
    <property type="term" value="F:ATP binding"/>
    <property type="evidence" value="ECO:0007669"/>
    <property type="project" value="UniProtKB-KW"/>
</dbReference>
<dbReference type="CDD" id="cd04873">
    <property type="entry name" value="ACT_UUR-ACR-like"/>
    <property type="match status" value="1"/>
</dbReference>
<evidence type="ECO:0000256" key="5">
    <source>
        <dbReference type="ARBA" id="ARBA00022842"/>
    </source>
</evidence>
<evidence type="ECO:0000259" key="7">
    <source>
        <dbReference type="PROSITE" id="PS51671"/>
    </source>
</evidence>
<dbReference type="SUPFAM" id="SSF81301">
    <property type="entry name" value="Nucleotidyltransferase"/>
    <property type="match status" value="1"/>
</dbReference>
<dbReference type="InterPro" id="IPR043519">
    <property type="entry name" value="NT_sf"/>
</dbReference>
<reference evidence="8 9" key="2">
    <citation type="submission" date="2019-01" db="EMBL/GenBank/DDBJ databases">
        <title>Tautonia sociabilis, a novel thermotolerant planctomycete of Isosphaeraceae family, isolated from a 4000 m deep subterranean habitat.</title>
        <authorList>
            <person name="Kovaleva O.L."/>
            <person name="Elcheninov A.G."/>
            <person name="Van Heerden E."/>
            <person name="Toshchakov S.V."/>
            <person name="Novikov A."/>
            <person name="Bonch-Osmolovskaya E.A."/>
            <person name="Kublanov I.V."/>
        </authorList>
    </citation>
    <scope>NUCLEOTIDE SEQUENCE [LARGE SCALE GENOMIC DNA]</scope>
    <source>
        <strain evidence="8 9">GM2012</strain>
    </source>
</reference>
<reference evidence="8 9" key="1">
    <citation type="submission" date="2018-12" db="EMBL/GenBank/DDBJ databases">
        <authorList>
            <person name="Toschakov S.V."/>
        </authorList>
    </citation>
    <scope>NUCLEOTIDE SEQUENCE [LARGE SCALE GENOMIC DNA]</scope>
    <source>
        <strain evidence="8 9">GM2012</strain>
    </source>
</reference>
<dbReference type="Proteomes" id="UP000280296">
    <property type="component" value="Unassembled WGS sequence"/>
</dbReference>
<dbReference type="PANTHER" id="PTHR30621:SF0">
    <property type="entry name" value="BIFUNCTIONAL GLUTAMINE SYNTHETASE ADENYLYLTRANSFERASE_ADENYLYL-REMOVING ENZYME"/>
    <property type="match status" value="1"/>
</dbReference>
<comment type="caution">
    <text evidence="8">The sequence shown here is derived from an EMBL/GenBank/DDBJ whole genome shotgun (WGS) entry which is preliminary data.</text>
</comment>
<keyword evidence="5" id="KW-0460">Magnesium</keyword>
<proteinExistence type="predicted"/>
<dbReference type="EMBL" id="RYZH01000021">
    <property type="protein sequence ID" value="RUL87451.1"/>
    <property type="molecule type" value="Genomic_DNA"/>
</dbReference>
<dbReference type="Gene3D" id="1.20.120.330">
    <property type="entry name" value="Nucleotidyltransferases domain 2"/>
    <property type="match status" value="1"/>
</dbReference>
<keyword evidence="3" id="KW-0547">Nucleotide-binding</keyword>
<evidence type="ECO:0000256" key="4">
    <source>
        <dbReference type="ARBA" id="ARBA00022840"/>
    </source>
</evidence>
<evidence type="ECO:0000313" key="9">
    <source>
        <dbReference type="Proteomes" id="UP000280296"/>
    </source>
</evidence>
<dbReference type="AlphaFoldDB" id="A0A432MJA5"/>
<keyword evidence="9" id="KW-1185">Reference proteome</keyword>
<dbReference type="Pfam" id="PF08335">
    <property type="entry name" value="GlnD_UR_UTase"/>
    <property type="match status" value="1"/>
</dbReference>
<sequence length="603" mass="65857">MFVVRGEAGAPPPDWDAFGGELSDLAQLLRQGQHDEVHHRILGRFAAALGDRGPVGGPLEAILLEFTSEGPEAPTRVDVRARDSFGFLSLTASALALSGLRIVRADIRTGADDGTAEDSLWITDRSGRPVTDPDRVLALKYALILIEHFSSRLPMATDPEAALVHFSRFANDLMARPDRAREFASLDRPEVIDALVRVLGESRFLWEDFLLAQPENVLPMIGDPTRWRRSPSPAELEADLADRLGRASDLEGKIRALRRFKDREIFRADVRTILGQSDGPEGFADELTEVAEVVMRATLALAVERIGAEPPLRTDGTPVPVSVCALGKFGGRELGFASDLELMVVWDDRDVASTPGDTPASDYFDRVVTGLRQVLGIRSGATFEPDFRLRPYGKGGPPATALSLFESYYRAGGAAWSYERQALIRLRAVAGDEELGRHLERLRDAFVFGPEPFDLEGLRHMRAQQVRQLVAPGTVNAKFSPGGLVDIEYAVQALQITFGREDPTLRCPSTLEALTALERAGRVDPSTAATLRSGCRFLRSLIGALRVVRGYAEDLTVPPADSEDFALLARRLRLDGPEALRERLGAQMEGVRAAVDRVLGGLG</sequence>
<dbReference type="Pfam" id="PF03710">
    <property type="entry name" value="GlnE"/>
    <property type="match status" value="1"/>
</dbReference>
<dbReference type="PROSITE" id="PS51671">
    <property type="entry name" value="ACT"/>
    <property type="match status" value="1"/>
</dbReference>
<evidence type="ECO:0000256" key="1">
    <source>
        <dbReference type="ARBA" id="ARBA00022679"/>
    </source>
</evidence>
<keyword evidence="2" id="KW-0548">Nucleotidyltransferase</keyword>
<keyword evidence="1" id="KW-0808">Transferase</keyword>
<accession>A0A432MJA5</accession>
<evidence type="ECO:0000256" key="6">
    <source>
        <dbReference type="ARBA" id="ARBA00023268"/>
    </source>
</evidence>
<dbReference type="GO" id="GO:0000820">
    <property type="term" value="P:regulation of glutamine family amino acid metabolic process"/>
    <property type="evidence" value="ECO:0007669"/>
    <property type="project" value="TreeGrafter"/>
</dbReference>
<evidence type="ECO:0000256" key="3">
    <source>
        <dbReference type="ARBA" id="ARBA00022741"/>
    </source>
</evidence>
<dbReference type="Gene3D" id="3.30.460.10">
    <property type="entry name" value="Beta Polymerase, domain 2"/>
    <property type="match status" value="1"/>
</dbReference>
<dbReference type="GO" id="GO:0005829">
    <property type="term" value="C:cytosol"/>
    <property type="evidence" value="ECO:0007669"/>
    <property type="project" value="TreeGrafter"/>
</dbReference>
<feature type="domain" description="ACT" evidence="7">
    <location>
        <begin position="76"/>
        <end position="159"/>
    </location>
</feature>
<gene>
    <name evidence="8" type="ORF">TsocGM_12275</name>
</gene>